<proteinExistence type="predicted"/>
<keyword evidence="2" id="KW-1185">Reference proteome</keyword>
<evidence type="ECO:0000313" key="1">
    <source>
        <dbReference type="EMBL" id="QSZ30043.1"/>
    </source>
</evidence>
<dbReference type="AlphaFoldDB" id="A0A8A3NWZ4"/>
<sequence>MKGDTFAGEFRLDGFDMDGYEYMDQIYTLQDHAQQFPYTYQGNRKSCFSFNSHINSQAYGTSNPGIFTPALIPVSNTLISIPASLSTTLEYLFKISEQTSSQNAIFNVAPIITHFEKLQSHLVTLESSYKNYLETWVQTSSSLSHDWSITIPTIAAATYEFERAVKERKRIHDGFSWFLECRNAYLEARRSEKMMGQIEWLHWRQILRMRKSMDEVAKGGWEMRNGIVGLKAEIFRLEGLGKGLLQKIEGRMEEEKEKKVEGSMDLFETIKFGKKKEQNIPMIAIDKNEIQGFVDGLENMEREAQRKIGELEGLIGAWRGLEQREMVGGDGGCWFPGILRGGGAADDEDKGTGRYQGWPIDYDETSKDWIIQMKRWLEGRRGLVREVKEGIKAFWESVEEE</sequence>
<dbReference type="OrthoDB" id="10632036at2759"/>
<organism evidence="1 2">
    <name type="scientific">Monilinia vaccinii-corymbosi</name>
    <dbReference type="NCBI Taxonomy" id="61207"/>
    <lineage>
        <taxon>Eukaryota</taxon>
        <taxon>Fungi</taxon>
        <taxon>Dikarya</taxon>
        <taxon>Ascomycota</taxon>
        <taxon>Pezizomycotina</taxon>
        <taxon>Leotiomycetes</taxon>
        <taxon>Helotiales</taxon>
        <taxon>Sclerotiniaceae</taxon>
        <taxon>Monilinia</taxon>
    </lineage>
</organism>
<accession>A0A8A3NWZ4</accession>
<reference evidence="1" key="1">
    <citation type="submission" date="2020-10" db="EMBL/GenBank/DDBJ databases">
        <title>Genome Sequence of Monilinia vaccinii-corymbosi Sheds Light on Mummy Berry Disease Infection of Blueberry and Mating Type.</title>
        <authorList>
            <person name="Yow A.G."/>
            <person name="Zhang Y."/>
            <person name="Bansal K."/>
            <person name="Eacker S.M."/>
            <person name="Sullivan S."/>
            <person name="Liachko I."/>
            <person name="Cubeta M.A."/>
            <person name="Rollins J.A."/>
            <person name="Ashrafi H."/>
        </authorList>
    </citation>
    <scope>NUCLEOTIDE SEQUENCE</scope>
    <source>
        <strain evidence="1">RL-1</strain>
    </source>
</reference>
<name>A0A8A3NWZ4_9HELO</name>
<dbReference type="EMBL" id="CP063405">
    <property type="protein sequence ID" value="QSZ30043.1"/>
    <property type="molecule type" value="Genomic_DNA"/>
</dbReference>
<protein>
    <submittedName>
        <fullName evidence="1">Uncharacterized protein</fullName>
    </submittedName>
</protein>
<dbReference type="Proteomes" id="UP000672032">
    <property type="component" value="Chromosome 1"/>
</dbReference>
<evidence type="ECO:0000313" key="2">
    <source>
        <dbReference type="Proteomes" id="UP000672032"/>
    </source>
</evidence>
<gene>
    <name evidence="1" type="ORF">DSL72_004561</name>
</gene>